<feature type="transmembrane region" description="Helical" evidence="11">
    <location>
        <begin position="6"/>
        <end position="30"/>
    </location>
</feature>
<dbReference type="Proteomes" id="UP000434582">
    <property type="component" value="Unassembled WGS sequence"/>
</dbReference>
<dbReference type="EC" id="2.7.13.3" evidence="3"/>
<dbReference type="CDD" id="cd06225">
    <property type="entry name" value="HAMP"/>
    <property type="match status" value="1"/>
</dbReference>
<dbReference type="RefSeq" id="WP_153345872.1">
    <property type="nucleotide sequence ID" value="NZ_WIVE01000061.1"/>
</dbReference>
<feature type="domain" description="HAMP" evidence="13">
    <location>
        <begin position="179"/>
        <end position="232"/>
    </location>
</feature>
<dbReference type="InterPro" id="IPR050428">
    <property type="entry name" value="TCS_sensor_his_kinase"/>
</dbReference>
<accession>A0A7X1ZGH0</accession>
<keyword evidence="9" id="KW-0902">Two-component regulatory system</keyword>
<dbReference type="InterPro" id="IPR036097">
    <property type="entry name" value="HisK_dim/P_sf"/>
</dbReference>
<dbReference type="Gene3D" id="3.30.565.10">
    <property type="entry name" value="Histidine kinase-like ATPase, C-terminal domain"/>
    <property type="match status" value="1"/>
</dbReference>
<evidence type="ECO:0000313" key="14">
    <source>
        <dbReference type="EMBL" id="MQX37917.1"/>
    </source>
</evidence>
<dbReference type="Gene3D" id="6.10.340.10">
    <property type="match status" value="1"/>
</dbReference>
<evidence type="ECO:0000256" key="7">
    <source>
        <dbReference type="ARBA" id="ARBA00022777"/>
    </source>
</evidence>
<name>A0A7X1ZGH0_9PROT</name>
<comment type="caution">
    <text evidence="14">The sequence shown here is derived from an EMBL/GenBank/DDBJ whole genome shotgun (WGS) entry which is preliminary data.</text>
</comment>
<feature type="domain" description="Histidine kinase" evidence="12">
    <location>
        <begin position="240"/>
        <end position="456"/>
    </location>
</feature>
<keyword evidence="15" id="KW-1185">Reference proteome</keyword>
<keyword evidence="7" id="KW-0418">Kinase</keyword>
<dbReference type="OrthoDB" id="9815202at2"/>
<dbReference type="PRINTS" id="PR00344">
    <property type="entry name" value="BCTRLSENSOR"/>
</dbReference>
<dbReference type="PANTHER" id="PTHR45436">
    <property type="entry name" value="SENSOR HISTIDINE KINASE YKOH"/>
    <property type="match status" value="1"/>
</dbReference>
<reference evidence="14 15" key="1">
    <citation type="submission" date="2019-10" db="EMBL/GenBank/DDBJ databases">
        <title>Draft whole-genome sequence of the purple nonsulfur photosynthetic bacterium Roseospira navarrensis DSM 15114.</title>
        <authorList>
            <person name="Kyndt J.A."/>
            <person name="Meyer T.E."/>
        </authorList>
    </citation>
    <scope>NUCLEOTIDE SEQUENCE [LARGE SCALE GENOMIC DNA]</scope>
    <source>
        <strain evidence="14 15">DSM 15114</strain>
    </source>
</reference>
<keyword evidence="4" id="KW-0597">Phosphoprotein</keyword>
<dbReference type="InterPro" id="IPR003594">
    <property type="entry name" value="HATPase_dom"/>
</dbReference>
<organism evidence="14 15">
    <name type="scientific">Roseospira navarrensis</name>
    <dbReference type="NCBI Taxonomy" id="140058"/>
    <lineage>
        <taxon>Bacteria</taxon>
        <taxon>Pseudomonadati</taxon>
        <taxon>Pseudomonadota</taxon>
        <taxon>Alphaproteobacteria</taxon>
        <taxon>Rhodospirillales</taxon>
        <taxon>Rhodospirillaceae</taxon>
        <taxon>Roseospira</taxon>
    </lineage>
</organism>
<evidence type="ECO:0000256" key="9">
    <source>
        <dbReference type="ARBA" id="ARBA00023012"/>
    </source>
</evidence>
<dbReference type="SUPFAM" id="SSF47384">
    <property type="entry name" value="Homodimeric domain of signal transducing histidine kinase"/>
    <property type="match status" value="1"/>
</dbReference>
<keyword evidence="6 11" id="KW-0812">Transmembrane</keyword>
<dbReference type="SUPFAM" id="SSF55874">
    <property type="entry name" value="ATPase domain of HSP90 chaperone/DNA topoisomerase II/histidine kinase"/>
    <property type="match status" value="1"/>
</dbReference>
<dbReference type="SMART" id="SM00387">
    <property type="entry name" value="HATPase_c"/>
    <property type="match status" value="1"/>
</dbReference>
<evidence type="ECO:0000256" key="8">
    <source>
        <dbReference type="ARBA" id="ARBA00022989"/>
    </source>
</evidence>
<dbReference type="Gene3D" id="1.10.287.130">
    <property type="match status" value="1"/>
</dbReference>
<keyword evidence="8 11" id="KW-1133">Transmembrane helix</keyword>
<dbReference type="SUPFAM" id="SSF158472">
    <property type="entry name" value="HAMP domain-like"/>
    <property type="match status" value="1"/>
</dbReference>
<dbReference type="Pfam" id="PF02518">
    <property type="entry name" value="HATPase_c"/>
    <property type="match status" value="1"/>
</dbReference>
<dbReference type="GO" id="GO:0000155">
    <property type="term" value="F:phosphorelay sensor kinase activity"/>
    <property type="evidence" value="ECO:0007669"/>
    <property type="project" value="InterPro"/>
</dbReference>
<dbReference type="InterPro" id="IPR003660">
    <property type="entry name" value="HAMP_dom"/>
</dbReference>
<evidence type="ECO:0000256" key="6">
    <source>
        <dbReference type="ARBA" id="ARBA00022692"/>
    </source>
</evidence>
<evidence type="ECO:0000256" key="4">
    <source>
        <dbReference type="ARBA" id="ARBA00022553"/>
    </source>
</evidence>
<comment type="catalytic activity">
    <reaction evidence="1">
        <text>ATP + protein L-histidine = ADP + protein N-phospho-L-histidine.</text>
        <dbReference type="EC" id="2.7.13.3"/>
    </reaction>
</comment>
<dbReference type="AlphaFoldDB" id="A0A7X1ZGH0"/>
<evidence type="ECO:0000256" key="11">
    <source>
        <dbReference type="SAM" id="Phobius"/>
    </source>
</evidence>
<evidence type="ECO:0000256" key="5">
    <source>
        <dbReference type="ARBA" id="ARBA00022679"/>
    </source>
</evidence>
<dbReference type="SMART" id="SM00388">
    <property type="entry name" value="HisKA"/>
    <property type="match status" value="1"/>
</dbReference>
<dbReference type="PANTHER" id="PTHR45436:SF8">
    <property type="entry name" value="HISTIDINE KINASE"/>
    <property type="match status" value="1"/>
</dbReference>
<comment type="subcellular location">
    <subcellularLocation>
        <location evidence="2">Membrane</location>
    </subcellularLocation>
</comment>
<dbReference type="InterPro" id="IPR005467">
    <property type="entry name" value="His_kinase_dom"/>
</dbReference>
<evidence type="ECO:0000256" key="10">
    <source>
        <dbReference type="ARBA" id="ARBA00023136"/>
    </source>
</evidence>
<dbReference type="InterPro" id="IPR004358">
    <property type="entry name" value="Sig_transdc_His_kin-like_C"/>
</dbReference>
<evidence type="ECO:0000256" key="3">
    <source>
        <dbReference type="ARBA" id="ARBA00012438"/>
    </source>
</evidence>
<evidence type="ECO:0000259" key="12">
    <source>
        <dbReference type="PROSITE" id="PS50109"/>
    </source>
</evidence>
<dbReference type="GO" id="GO:0005886">
    <property type="term" value="C:plasma membrane"/>
    <property type="evidence" value="ECO:0007669"/>
    <property type="project" value="TreeGrafter"/>
</dbReference>
<dbReference type="EMBL" id="WIVE01000061">
    <property type="protein sequence ID" value="MQX37917.1"/>
    <property type="molecule type" value="Genomic_DNA"/>
</dbReference>
<proteinExistence type="predicted"/>
<feature type="transmembrane region" description="Helical" evidence="11">
    <location>
        <begin position="158"/>
        <end position="177"/>
    </location>
</feature>
<keyword evidence="10 11" id="KW-0472">Membrane</keyword>
<dbReference type="InterPro" id="IPR003661">
    <property type="entry name" value="HisK_dim/P_dom"/>
</dbReference>
<dbReference type="SMART" id="SM00304">
    <property type="entry name" value="HAMP"/>
    <property type="match status" value="1"/>
</dbReference>
<evidence type="ECO:0000256" key="1">
    <source>
        <dbReference type="ARBA" id="ARBA00000085"/>
    </source>
</evidence>
<dbReference type="InterPro" id="IPR036890">
    <property type="entry name" value="HATPase_C_sf"/>
</dbReference>
<evidence type="ECO:0000256" key="2">
    <source>
        <dbReference type="ARBA" id="ARBA00004370"/>
    </source>
</evidence>
<dbReference type="Pfam" id="PF00512">
    <property type="entry name" value="HisKA"/>
    <property type="match status" value="1"/>
</dbReference>
<evidence type="ECO:0000259" key="13">
    <source>
        <dbReference type="PROSITE" id="PS50885"/>
    </source>
</evidence>
<dbReference type="CDD" id="cd00082">
    <property type="entry name" value="HisKA"/>
    <property type="match status" value="1"/>
</dbReference>
<evidence type="ECO:0000313" key="15">
    <source>
        <dbReference type="Proteomes" id="UP000434582"/>
    </source>
</evidence>
<dbReference type="PROSITE" id="PS50109">
    <property type="entry name" value="HIS_KIN"/>
    <property type="match status" value="1"/>
</dbReference>
<sequence length="470" mass="51001">MFRTTVFRLALISAIMFALLSGLVLGLVFLTTAALIDQQTVTAINTEMAGLEDIYRRGGPSRLIEAIQSRVNGFQSNHLIYLLKRTDGPTVVGNLNTWPTVPPDRNGWLRFTVESDMDGRRQVWPAQARIVTLPSGLRLLVGRDMTERSNFSRIMEQSLAFALGAALILGIIGGVVMSRNLLSRIDAVNTTAQTILEGDLSGRVPVSGGGDEFDRLATNLNSMLDRIQKLISAMREVTDNIAHDLRSPLNRMRSRLEITLVGQPDLAEYRRSLEGALEDTDTILHTFNALLSIARIEGRNAKENFAPVDLTDLAGGTAELYEPVAEERGQTLAFTPPEAGDRAVVVGDRHLLSQAIANLVDNAIKYTPEGGQVRVWVDAAHGSTRVVVADNGPGVPEEFRSAVLNRFVRLEQSRHTHGTGLGLSLVSAVADLHGARLDLLDNAPGLRVELVFPEKAARRTPAEGDGAAVG</sequence>
<protein>
    <recommendedName>
        <fullName evidence="3">histidine kinase</fullName>
        <ecNumber evidence="3">2.7.13.3</ecNumber>
    </recommendedName>
</protein>
<dbReference type="PROSITE" id="PS50885">
    <property type="entry name" value="HAMP"/>
    <property type="match status" value="1"/>
</dbReference>
<gene>
    <name evidence="14" type="ORF">GHC57_15455</name>
</gene>
<keyword evidence="5" id="KW-0808">Transferase</keyword>
<dbReference type="Pfam" id="PF00672">
    <property type="entry name" value="HAMP"/>
    <property type="match status" value="1"/>
</dbReference>